<dbReference type="EMBL" id="CAJPWZ010001077">
    <property type="protein sequence ID" value="CAG2207553.1"/>
    <property type="molecule type" value="Genomic_DNA"/>
</dbReference>
<feature type="region of interest" description="Important for donor substrate binding" evidence="18">
    <location>
        <begin position="378"/>
        <end position="379"/>
    </location>
</feature>
<dbReference type="Gene3D" id="3.40.50.11350">
    <property type="match status" value="1"/>
</dbReference>
<evidence type="ECO:0000256" key="3">
    <source>
        <dbReference type="ARBA" id="ARBA00012660"/>
    </source>
</evidence>
<dbReference type="InterPro" id="IPR027350">
    <property type="entry name" value="GT23_dom"/>
</dbReference>
<keyword evidence="13" id="KW-1015">Disulfide bond</keyword>
<dbReference type="PROSITE" id="PS51659">
    <property type="entry name" value="GT23"/>
    <property type="match status" value="1"/>
</dbReference>
<dbReference type="Gene3D" id="2.30.30.40">
    <property type="entry name" value="SH3 Domains"/>
    <property type="match status" value="1"/>
</dbReference>
<evidence type="ECO:0000259" key="20">
    <source>
        <dbReference type="PROSITE" id="PS51659"/>
    </source>
</evidence>
<evidence type="ECO:0000256" key="4">
    <source>
        <dbReference type="ARBA" id="ARBA00018201"/>
    </source>
</evidence>
<dbReference type="PANTHER" id="PTHR13132:SF29">
    <property type="entry name" value="ALPHA-(1,6)-FUCOSYLTRANSFERASE"/>
    <property type="match status" value="1"/>
</dbReference>
<keyword evidence="8" id="KW-0812">Transmembrane</keyword>
<dbReference type="Pfam" id="PF19745">
    <property type="entry name" value="FUT8_N_cat"/>
    <property type="match status" value="1"/>
</dbReference>
<evidence type="ECO:0000256" key="13">
    <source>
        <dbReference type="ARBA" id="ARBA00023157"/>
    </source>
</evidence>
<evidence type="ECO:0000256" key="19">
    <source>
        <dbReference type="SAM" id="Coils"/>
    </source>
</evidence>
<keyword evidence="11" id="KW-0333">Golgi apparatus</keyword>
<dbReference type="InterPro" id="IPR036028">
    <property type="entry name" value="SH3-like_dom_sf"/>
</dbReference>
<evidence type="ECO:0000256" key="5">
    <source>
        <dbReference type="ARBA" id="ARBA00022443"/>
    </source>
</evidence>
<evidence type="ECO:0000256" key="18">
    <source>
        <dbReference type="PROSITE-ProRule" id="PRU00992"/>
    </source>
</evidence>
<keyword evidence="19" id="KW-0175">Coiled coil</keyword>
<keyword evidence="12" id="KW-0472">Membrane</keyword>
<feature type="domain" description="GT23" evidence="20">
    <location>
        <begin position="228"/>
        <end position="506"/>
    </location>
</feature>
<evidence type="ECO:0000313" key="22">
    <source>
        <dbReference type="Proteomes" id="UP000683360"/>
    </source>
</evidence>
<keyword evidence="22" id="KW-1185">Reference proteome</keyword>
<keyword evidence="9" id="KW-0735">Signal-anchor</keyword>
<keyword evidence="10" id="KW-1133">Transmembrane helix</keyword>
<comment type="similarity">
    <text evidence="18">Belongs to the glycosyltransferase 23 family.</text>
</comment>
<evidence type="ECO:0000256" key="17">
    <source>
        <dbReference type="ARBA" id="ARBA00093238"/>
    </source>
</evidence>
<keyword evidence="5" id="KW-0728">SH3 domain</keyword>
<dbReference type="Pfam" id="PF14604">
    <property type="entry name" value="SH3_9"/>
    <property type="match status" value="1"/>
</dbReference>
<dbReference type="GO" id="GO:0006487">
    <property type="term" value="P:protein N-linked glycosylation"/>
    <property type="evidence" value="ECO:0007669"/>
    <property type="project" value="TreeGrafter"/>
</dbReference>
<keyword evidence="6 18" id="KW-0328">Glycosyltransferase</keyword>
<evidence type="ECO:0000256" key="11">
    <source>
        <dbReference type="ARBA" id="ARBA00023034"/>
    </source>
</evidence>
<evidence type="ECO:0000256" key="16">
    <source>
        <dbReference type="ARBA" id="ARBA00032208"/>
    </source>
</evidence>
<dbReference type="InterPro" id="IPR035653">
    <property type="entry name" value="Fut8_SH3"/>
</dbReference>
<evidence type="ECO:0000256" key="1">
    <source>
        <dbReference type="ARBA" id="ARBA00004447"/>
    </source>
</evidence>
<protein>
    <recommendedName>
        <fullName evidence="4">Alpha-(1,6)-fucosyltransferase</fullName>
        <ecNumber evidence="3">2.4.1.68</ecNumber>
    </recommendedName>
    <alternativeName>
        <fullName evidence="14">GDP-L-Fuc:N-acetyl-beta-D-glucosaminide alpha1,6-fucosyltransferase</fullName>
    </alternativeName>
    <alternativeName>
        <fullName evidence="16">GDP-fucose--glycoprotein fucosyltransferase</fullName>
    </alternativeName>
    <alternativeName>
        <fullName evidence="15">Glycoprotein 6-alpha-L-fucosyltransferase</fullName>
    </alternativeName>
</protein>
<dbReference type="OrthoDB" id="6435034at2759"/>
<comment type="catalytic activity">
    <reaction evidence="17">
        <text>N(4)-{beta-D-GlcNAc-(1-&gt;2)-alpha-D-Man-(1-&gt;3)-[beta-D-GlcNAc-(1-&gt;2)-alpha-D-Man-(1-&gt;6)]-beta-D-Man-(1-&gt;4)-beta-D-GlcNAc-(1-&gt;4)-beta-D-GlcNAc}-L-asparaginyl-[protein] + GDP-beta-L-fucose = an N(4)-{beta-D-GlcNAc-(1-&gt;2)-alpha-D-Man-(1-&gt;3)-[beta-D-GlcNAc-(1-&gt;2)-alpha-D-Man-(1-&gt;6)]-beta-D-Man-(1-&gt;4)-beta-D-GlcNAc-(1-&gt;4)-[alpha-L-Fuc-(1-&gt;6)]-beta-D-GlcNAc}-L-asparaginyl-[protein] + GDP + H(+)</text>
        <dbReference type="Rhea" id="RHEA:12985"/>
        <dbReference type="Rhea" id="RHEA-COMP:13526"/>
        <dbReference type="Rhea" id="RHEA-COMP:13532"/>
        <dbReference type="ChEBI" id="CHEBI:15378"/>
        <dbReference type="ChEBI" id="CHEBI:57273"/>
        <dbReference type="ChEBI" id="CHEBI:58189"/>
        <dbReference type="ChEBI" id="CHEBI:60651"/>
        <dbReference type="ChEBI" id="CHEBI:137207"/>
        <dbReference type="EC" id="2.4.1.68"/>
    </reaction>
</comment>
<dbReference type="FunFam" id="3.40.50.11350:FF:000001">
    <property type="entry name" value="Alpha-(1,6)-fucosyltransferase"/>
    <property type="match status" value="1"/>
</dbReference>
<evidence type="ECO:0000256" key="14">
    <source>
        <dbReference type="ARBA" id="ARBA00030434"/>
    </source>
</evidence>
<dbReference type="Proteomes" id="UP000683360">
    <property type="component" value="Unassembled WGS sequence"/>
</dbReference>
<comment type="subcellular location">
    <subcellularLocation>
        <location evidence="1">Golgi apparatus</location>
        <location evidence="1">Golgi stack membrane</location>
        <topology evidence="1">Single-pass type II membrane protein</topology>
    </subcellularLocation>
</comment>
<evidence type="ECO:0000256" key="8">
    <source>
        <dbReference type="ARBA" id="ARBA00022692"/>
    </source>
</evidence>
<dbReference type="CDD" id="cd11792">
    <property type="entry name" value="SH3_Fut8"/>
    <property type="match status" value="1"/>
</dbReference>
<evidence type="ECO:0000256" key="6">
    <source>
        <dbReference type="ARBA" id="ARBA00022676"/>
    </source>
</evidence>
<dbReference type="FunFam" id="2.30.30.40:FF:000070">
    <property type="entry name" value="Alpha-(1,6)-fucosyltransferase"/>
    <property type="match status" value="1"/>
</dbReference>
<evidence type="ECO:0000256" key="7">
    <source>
        <dbReference type="ARBA" id="ARBA00022679"/>
    </source>
</evidence>
<dbReference type="AlphaFoldDB" id="A0A8S3RHP8"/>
<dbReference type="Gene3D" id="1.10.287.1060">
    <property type="entry name" value="ESAT-6-like"/>
    <property type="match status" value="1"/>
</dbReference>
<dbReference type="GO" id="GO:0032580">
    <property type="term" value="C:Golgi cisterna membrane"/>
    <property type="evidence" value="ECO:0007669"/>
    <property type="project" value="UniProtKB-SubCell"/>
</dbReference>
<accession>A0A8S3RHP8</accession>
<evidence type="ECO:0000256" key="12">
    <source>
        <dbReference type="ARBA" id="ARBA00023136"/>
    </source>
</evidence>
<evidence type="ECO:0000313" key="21">
    <source>
        <dbReference type="EMBL" id="CAG2207553.1"/>
    </source>
</evidence>
<dbReference type="CDD" id="cd11300">
    <property type="entry name" value="Fut8_like"/>
    <property type="match status" value="1"/>
</dbReference>
<dbReference type="EC" id="2.4.1.68" evidence="3"/>
<dbReference type="PANTHER" id="PTHR13132">
    <property type="entry name" value="ALPHA- 1,6 -FUCOSYLTRANSFERASE"/>
    <property type="match status" value="1"/>
</dbReference>
<gene>
    <name evidence="21" type="ORF">MEDL_21811</name>
</gene>
<sequence length="617" mass="71122">MSRSPGVIVILKNNVDNTTQIRIPEKPFIFVQNINAQLPQGHNYPLENEVLEDHCSDNNNANDLERQLKRALRELEQLKTQNNQLQSVAEDIRKVKLKSGGNSQLKEIEDRFNMIDNGNSKTEVKDTCQAGVYSLAHELQQRKVDRDITEFWFYMNTKLEKLKTNGNNEAARDILKRAQDYQRTLRNDMQSLYDTDEMDKWREKEGKELGELVQKRLHYIQNPKDCSKAKKIVCNLSKGCGYGCQLHHVTYCLITAYALERTMVLESKGWRYAAAGWETVFLPLSDNCIDRQGQGARHWSDPRNLVNEMAIEMPIIDSLHPRPDFLPLAIPEDLAPRLTKLHGNPSVWWIGQIVKYLTRPQPHLQKDIESVNQRVHVRRTDKVGTEAAFHGIDEYMKYVEEYFDLLETKQKVEKRKIFLASDDPSVATEARQKYPHYEIINDPDITQSAGLNKRYTDESLRGIILDIHFLSLCDHLVCTFSSQVCRVAYEMMQTMYGDASSKFKSLDDIFYFGGQNAHNEKVVERHVAQSNTEIDLEPGDLIGIAGNHWDGFSKGLNRRTGKTGLYPSYKTIDHVTTSKMPLYRQGQTPYDLVTISRYGSEEKKKEVMDFLKVDSFS</sequence>
<reference evidence="21" key="1">
    <citation type="submission" date="2021-03" db="EMBL/GenBank/DDBJ databases">
        <authorList>
            <person name="Bekaert M."/>
        </authorList>
    </citation>
    <scope>NUCLEOTIDE SEQUENCE</scope>
</reference>
<evidence type="ECO:0000256" key="10">
    <source>
        <dbReference type="ARBA" id="ARBA00022989"/>
    </source>
</evidence>
<proteinExistence type="inferred from homology"/>
<name>A0A8S3RHP8_MYTED</name>
<dbReference type="InterPro" id="IPR001452">
    <property type="entry name" value="SH3_domain"/>
</dbReference>
<evidence type="ECO:0000256" key="15">
    <source>
        <dbReference type="ARBA" id="ARBA00030648"/>
    </source>
</evidence>
<dbReference type="GO" id="GO:0008424">
    <property type="term" value="F:glycoprotein 6-alpha-L-fucosyltransferase activity"/>
    <property type="evidence" value="ECO:0007669"/>
    <property type="project" value="UniProtKB-EC"/>
</dbReference>
<dbReference type="InterPro" id="IPR045573">
    <property type="entry name" value="Fut8_N_cat"/>
</dbReference>
<comment type="caution">
    <text evidence="21">The sequence shown here is derived from an EMBL/GenBank/DDBJ whole genome shotgun (WGS) entry which is preliminary data.</text>
</comment>
<comment type="pathway">
    <text evidence="2">Protein modification; protein glycosylation.</text>
</comment>
<evidence type="ECO:0000256" key="2">
    <source>
        <dbReference type="ARBA" id="ARBA00004922"/>
    </source>
</evidence>
<organism evidence="21 22">
    <name type="scientific">Mytilus edulis</name>
    <name type="common">Blue mussel</name>
    <dbReference type="NCBI Taxonomy" id="6550"/>
    <lineage>
        <taxon>Eukaryota</taxon>
        <taxon>Metazoa</taxon>
        <taxon>Spiralia</taxon>
        <taxon>Lophotrochozoa</taxon>
        <taxon>Mollusca</taxon>
        <taxon>Bivalvia</taxon>
        <taxon>Autobranchia</taxon>
        <taxon>Pteriomorphia</taxon>
        <taxon>Mytilida</taxon>
        <taxon>Mytiloidea</taxon>
        <taxon>Mytilidae</taxon>
        <taxon>Mytilinae</taxon>
        <taxon>Mytilus</taxon>
    </lineage>
</organism>
<evidence type="ECO:0000256" key="9">
    <source>
        <dbReference type="ARBA" id="ARBA00022968"/>
    </source>
</evidence>
<dbReference type="SUPFAM" id="SSF50044">
    <property type="entry name" value="SH3-domain"/>
    <property type="match status" value="1"/>
</dbReference>
<feature type="coiled-coil region" evidence="19">
    <location>
        <begin position="58"/>
        <end position="98"/>
    </location>
</feature>
<keyword evidence="7 18" id="KW-0808">Transferase</keyword>